<proteinExistence type="predicted"/>
<protein>
    <recommendedName>
        <fullName evidence="1">Helitron helicase-like domain-containing protein</fullName>
    </recommendedName>
</protein>
<accession>A0AA35VLA9</accession>
<evidence type="ECO:0000259" key="1">
    <source>
        <dbReference type="Pfam" id="PF14214"/>
    </source>
</evidence>
<evidence type="ECO:0000313" key="2">
    <source>
        <dbReference type="EMBL" id="CAI9265132.1"/>
    </source>
</evidence>
<dbReference type="Pfam" id="PF14214">
    <property type="entry name" value="Helitron_like_N"/>
    <property type="match status" value="1"/>
</dbReference>
<dbReference type="InterPro" id="IPR025476">
    <property type="entry name" value="Helitron_helicase-like"/>
</dbReference>
<dbReference type="PANTHER" id="PTHR45786:SF78">
    <property type="entry name" value="ATP-DEPENDENT DNA HELICASE"/>
    <property type="match status" value="1"/>
</dbReference>
<feature type="domain" description="Helitron helicase-like" evidence="1">
    <location>
        <begin position="130"/>
        <end position="197"/>
    </location>
</feature>
<evidence type="ECO:0000313" key="3">
    <source>
        <dbReference type="Proteomes" id="UP001177003"/>
    </source>
</evidence>
<dbReference type="Proteomes" id="UP001177003">
    <property type="component" value="Chromosome 0"/>
</dbReference>
<reference evidence="2" key="1">
    <citation type="submission" date="2023-04" db="EMBL/GenBank/DDBJ databases">
        <authorList>
            <person name="Vijverberg K."/>
            <person name="Xiong W."/>
            <person name="Schranz E."/>
        </authorList>
    </citation>
    <scope>NUCLEOTIDE SEQUENCE</scope>
</reference>
<dbReference type="AlphaFoldDB" id="A0AA35VLA9"/>
<name>A0AA35VLA9_LACSI</name>
<dbReference type="EMBL" id="OX465086">
    <property type="protein sequence ID" value="CAI9265132.1"/>
    <property type="molecule type" value="Genomic_DNA"/>
</dbReference>
<dbReference type="PANTHER" id="PTHR45786">
    <property type="entry name" value="DNA BINDING PROTEIN-LIKE"/>
    <property type="match status" value="1"/>
</dbReference>
<sequence>MSRRLKWKNIDKQIAQKLIRVLATNPYVQIFRSLFDLGPLDNYRVTLNASVELDQMVYNRPTTSEVTDPTNHEQFNLTGDVMIHCVILYFFPNGEFGWHSNIPRHGFPINNIINDDDDIHDDLEDLYQGVVDCVNAAEVRSNMIGQRVVLPASVIGGPCDMRRQFLDAMTLVQDDGNPDIFLTMTCNPNWPEIKDELLP</sequence>
<gene>
    <name evidence="2" type="ORF">LSALG_LOCUS5753</name>
</gene>
<keyword evidence="3" id="KW-1185">Reference proteome</keyword>
<organism evidence="2 3">
    <name type="scientific">Lactuca saligna</name>
    <name type="common">Willowleaf lettuce</name>
    <dbReference type="NCBI Taxonomy" id="75948"/>
    <lineage>
        <taxon>Eukaryota</taxon>
        <taxon>Viridiplantae</taxon>
        <taxon>Streptophyta</taxon>
        <taxon>Embryophyta</taxon>
        <taxon>Tracheophyta</taxon>
        <taxon>Spermatophyta</taxon>
        <taxon>Magnoliopsida</taxon>
        <taxon>eudicotyledons</taxon>
        <taxon>Gunneridae</taxon>
        <taxon>Pentapetalae</taxon>
        <taxon>asterids</taxon>
        <taxon>campanulids</taxon>
        <taxon>Asterales</taxon>
        <taxon>Asteraceae</taxon>
        <taxon>Cichorioideae</taxon>
        <taxon>Cichorieae</taxon>
        <taxon>Lactucinae</taxon>
        <taxon>Lactuca</taxon>
    </lineage>
</organism>